<dbReference type="Pfam" id="PF03358">
    <property type="entry name" value="FMN_red"/>
    <property type="match status" value="1"/>
</dbReference>
<dbReference type="EMBL" id="PREZ01000003">
    <property type="protein sequence ID" value="PPA70597.1"/>
    <property type="molecule type" value="Genomic_DNA"/>
</dbReference>
<feature type="domain" description="NADPH-dependent FMN reductase-like" evidence="1">
    <location>
        <begin position="4"/>
        <end position="151"/>
    </location>
</feature>
<protein>
    <submittedName>
        <fullName evidence="2">Flavodoxin family protein</fullName>
    </submittedName>
</protein>
<reference evidence="2 3" key="1">
    <citation type="submission" date="2018-02" db="EMBL/GenBank/DDBJ databases">
        <title>Jeotgalibacillus proteolyticum sp. nov. a protease producing bacterium isolated from ocean sediments of Laizhou Bay.</title>
        <authorList>
            <person name="Li Y."/>
        </authorList>
    </citation>
    <scope>NUCLEOTIDE SEQUENCE [LARGE SCALE GENOMIC DNA]</scope>
    <source>
        <strain evidence="2 3">22-7</strain>
    </source>
</reference>
<keyword evidence="3" id="KW-1185">Reference proteome</keyword>
<dbReference type="RefSeq" id="WP_104057348.1">
    <property type="nucleotide sequence ID" value="NZ_PREZ01000003.1"/>
</dbReference>
<comment type="caution">
    <text evidence="2">The sequence shown here is derived from an EMBL/GenBank/DDBJ whole genome shotgun (WGS) entry which is preliminary data.</text>
</comment>
<dbReference type="AlphaFoldDB" id="A0A2S5GC35"/>
<dbReference type="InterPro" id="IPR029039">
    <property type="entry name" value="Flavoprotein-like_sf"/>
</dbReference>
<sequence length="208" mass="22641">MNSMHALFLNGSLKPSSEDSNTDALIRKVINHYEDIGVTSEVIRIADYNIKPGVEVDMGDGDEWPVIFEKIKKADILIIGTPIWVGEKSSITSRIIERINGGSGETNEEGQSIYYNKIGGVVVTGNEDGGKHAASSVLYALSHLGFTIPPNVDTYWVGEAGPGPSYMEAMQEGESEFTNQHVQWLAYNTAHFAKMLKNSPIPAIGNKA</sequence>
<dbReference type="InterPro" id="IPR005025">
    <property type="entry name" value="FMN_Rdtase-like_dom"/>
</dbReference>
<dbReference type="Proteomes" id="UP000239047">
    <property type="component" value="Unassembled WGS sequence"/>
</dbReference>
<dbReference type="Gene3D" id="3.40.50.360">
    <property type="match status" value="1"/>
</dbReference>
<proteinExistence type="predicted"/>
<evidence type="ECO:0000313" key="3">
    <source>
        <dbReference type="Proteomes" id="UP000239047"/>
    </source>
</evidence>
<dbReference type="GO" id="GO:0016491">
    <property type="term" value="F:oxidoreductase activity"/>
    <property type="evidence" value="ECO:0007669"/>
    <property type="project" value="InterPro"/>
</dbReference>
<name>A0A2S5GC35_9BACL</name>
<gene>
    <name evidence="2" type="ORF">C4B60_07285</name>
</gene>
<dbReference type="SUPFAM" id="SSF52218">
    <property type="entry name" value="Flavoproteins"/>
    <property type="match status" value="1"/>
</dbReference>
<evidence type="ECO:0000259" key="1">
    <source>
        <dbReference type="Pfam" id="PF03358"/>
    </source>
</evidence>
<accession>A0A2S5GC35</accession>
<organism evidence="2 3">
    <name type="scientific">Jeotgalibacillus proteolyticus</name>
    <dbReference type="NCBI Taxonomy" id="2082395"/>
    <lineage>
        <taxon>Bacteria</taxon>
        <taxon>Bacillati</taxon>
        <taxon>Bacillota</taxon>
        <taxon>Bacilli</taxon>
        <taxon>Bacillales</taxon>
        <taxon>Caryophanaceae</taxon>
        <taxon>Jeotgalibacillus</taxon>
    </lineage>
</organism>
<evidence type="ECO:0000313" key="2">
    <source>
        <dbReference type="EMBL" id="PPA70597.1"/>
    </source>
</evidence>